<comment type="subcellular location">
    <subcellularLocation>
        <location evidence="1">Membrane</location>
    </subcellularLocation>
</comment>
<dbReference type="SUPFAM" id="SSF49313">
    <property type="entry name" value="Cadherin-like"/>
    <property type="match status" value="1"/>
</dbReference>
<dbReference type="GO" id="GO:0008013">
    <property type="term" value="F:beta-catenin binding"/>
    <property type="evidence" value="ECO:0007669"/>
    <property type="project" value="TreeGrafter"/>
</dbReference>
<dbReference type="InterPro" id="IPR002126">
    <property type="entry name" value="Cadherin-like_dom"/>
</dbReference>
<keyword evidence="3 5" id="KW-0106">Calcium</keyword>
<gene>
    <name evidence="8" type="primary">CadN-L21</name>
    <name evidence="8" type="ORF">Hamer_G024746</name>
</gene>
<dbReference type="GO" id="GO:0007156">
    <property type="term" value="P:homophilic cell adhesion via plasma membrane adhesion molecules"/>
    <property type="evidence" value="ECO:0007669"/>
    <property type="project" value="InterPro"/>
</dbReference>
<dbReference type="Gene3D" id="2.60.40.60">
    <property type="entry name" value="Cadherins"/>
    <property type="match status" value="1"/>
</dbReference>
<keyword evidence="2" id="KW-0677">Repeat</keyword>
<name>A0A8J5JF64_HOMAM</name>
<evidence type="ECO:0000256" key="4">
    <source>
        <dbReference type="ARBA" id="ARBA00023136"/>
    </source>
</evidence>
<evidence type="ECO:0000313" key="9">
    <source>
        <dbReference type="Proteomes" id="UP000747542"/>
    </source>
</evidence>
<evidence type="ECO:0000256" key="1">
    <source>
        <dbReference type="ARBA" id="ARBA00004370"/>
    </source>
</evidence>
<accession>A0A8J5JF64</accession>
<evidence type="ECO:0000256" key="3">
    <source>
        <dbReference type="ARBA" id="ARBA00022837"/>
    </source>
</evidence>
<dbReference type="PANTHER" id="PTHR24027:SF438">
    <property type="entry name" value="CADHERIN 23"/>
    <property type="match status" value="1"/>
</dbReference>
<dbReference type="GO" id="GO:0016477">
    <property type="term" value="P:cell migration"/>
    <property type="evidence" value="ECO:0007669"/>
    <property type="project" value="TreeGrafter"/>
</dbReference>
<comment type="caution">
    <text evidence="8">The sequence shown here is derived from an EMBL/GenBank/DDBJ whole genome shotgun (WGS) entry which is preliminary data.</text>
</comment>
<evidence type="ECO:0000313" key="8">
    <source>
        <dbReference type="EMBL" id="KAG7156226.1"/>
    </source>
</evidence>
<feature type="region of interest" description="Disordered" evidence="6">
    <location>
        <begin position="155"/>
        <end position="256"/>
    </location>
</feature>
<feature type="domain" description="Cadherin" evidence="7">
    <location>
        <begin position="529"/>
        <end position="618"/>
    </location>
</feature>
<organism evidence="8 9">
    <name type="scientific">Homarus americanus</name>
    <name type="common">American lobster</name>
    <dbReference type="NCBI Taxonomy" id="6706"/>
    <lineage>
        <taxon>Eukaryota</taxon>
        <taxon>Metazoa</taxon>
        <taxon>Ecdysozoa</taxon>
        <taxon>Arthropoda</taxon>
        <taxon>Crustacea</taxon>
        <taxon>Multicrustacea</taxon>
        <taxon>Malacostraca</taxon>
        <taxon>Eumalacostraca</taxon>
        <taxon>Eucarida</taxon>
        <taxon>Decapoda</taxon>
        <taxon>Pleocyemata</taxon>
        <taxon>Astacidea</taxon>
        <taxon>Nephropoidea</taxon>
        <taxon>Nephropidae</taxon>
        <taxon>Homarus</taxon>
    </lineage>
</organism>
<feature type="compositionally biased region" description="Basic and acidic residues" evidence="6">
    <location>
        <begin position="368"/>
        <end position="377"/>
    </location>
</feature>
<dbReference type="InterPro" id="IPR039808">
    <property type="entry name" value="Cadherin"/>
</dbReference>
<keyword evidence="9" id="KW-1185">Reference proteome</keyword>
<dbReference type="InterPro" id="IPR020894">
    <property type="entry name" value="Cadherin_CS"/>
</dbReference>
<proteinExistence type="predicted"/>
<sequence>MKALDRDPPLGRDIWEVRVQVRDGQRVSPSLAAVSRASRRPRVTYAQHRYSHHSKVSPETTYFMPQKPNVPVQGHYFLSRYPQVPGQSQSFSLQDPVEPEDQNFLSQSLAMPHDAHDASLLQHEENFEDEGWRLKKNIQQKTMLMESRFFSKPGFGPTYRINERAGLKKIKNSKKHGKSEGKNANTKIRTRKRGENNQKRRRVAERKKKLRDQNHQNSRKMSGDKKHKVARGRQTSGAGARRWKVASGSGYGSQAGVGEEVSASTTVCEDRLFHETNRMKKTSNGVRLLKIKYLKHRKHEQIGVKCKLFSAREALKLKSTQLHAGSKLSFAKSRFFKPLTMAIPEPEYNFSQSLPFIAKPLFPDTSDHSSALKEVPKTRHNKSPPLEEGFERSLKYNKHARQVTASSSTSTIALKFGRNLSGHSDRVGLEEGWEDTEYDGTDISKRDVSQLPVNDLAVGQLPEDWRYVKRFGAEGGGCEDYGVFNMGWEETEKKMPWYIREMRRDQVHVAETVVTVVVKDINDNAPIFPNATIYGEVQENGPIDLTVGVVTAWDADDKQESTNAFLTYSIEKNVIDERSGQAIFTVNPETGLVRTASCCLDRETTPEYHIQVVAVDGGGLKGKCGSLHGGGGRVTGSVTENGGGPYSEYNYVVSQGG</sequence>
<evidence type="ECO:0000256" key="6">
    <source>
        <dbReference type="SAM" id="MobiDB-lite"/>
    </source>
</evidence>
<dbReference type="GO" id="GO:0005509">
    <property type="term" value="F:calcium ion binding"/>
    <property type="evidence" value="ECO:0007669"/>
    <property type="project" value="UniProtKB-UniRule"/>
</dbReference>
<dbReference type="GO" id="GO:0031175">
    <property type="term" value="P:neuron projection development"/>
    <property type="evidence" value="ECO:0007669"/>
    <property type="project" value="TreeGrafter"/>
</dbReference>
<keyword evidence="4" id="KW-0472">Membrane</keyword>
<dbReference type="GO" id="GO:0016342">
    <property type="term" value="C:catenin complex"/>
    <property type="evidence" value="ECO:0007669"/>
    <property type="project" value="TreeGrafter"/>
</dbReference>
<dbReference type="FunFam" id="2.60.40.60:FF:000112">
    <property type="entry name" value="neural-cadherin isoform X1"/>
    <property type="match status" value="1"/>
</dbReference>
<feature type="compositionally biased region" description="Basic residues" evidence="6">
    <location>
        <begin position="199"/>
        <end position="210"/>
    </location>
</feature>
<protein>
    <submittedName>
        <fullName evidence="8">Neural-cadherin-like 21</fullName>
    </submittedName>
</protein>
<dbReference type="EMBL" id="JAHLQT010039311">
    <property type="protein sequence ID" value="KAG7156226.1"/>
    <property type="molecule type" value="Genomic_DNA"/>
</dbReference>
<dbReference type="Pfam" id="PF00028">
    <property type="entry name" value="Cadherin"/>
    <property type="match status" value="1"/>
</dbReference>
<feature type="compositionally biased region" description="Basic residues" evidence="6">
    <location>
        <begin position="167"/>
        <end position="177"/>
    </location>
</feature>
<dbReference type="GO" id="GO:0045296">
    <property type="term" value="F:cadherin binding"/>
    <property type="evidence" value="ECO:0007669"/>
    <property type="project" value="TreeGrafter"/>
</dbReference>
<dbReference type="AlphaFoldDB" id="A0A8J5JF64"/>
<reference evidence="8" key="1">
    <citation type="journal article" date="2021" name="Sci. Adv.">
        <title>The American lobster genome reveals insights on longevity, neural, and immune adaptations.</title>
        <authorList>
            <person name="Polinski J.M."/>
            <person name="Zimin A.V."/>
            <person name="Clark K.F."/>
            <person name="Kohn A.B."/>
            <person name="Sadowski N."/>
            <person name="Timp W."/>
            <person name="Ptitsyn A."/>
            <person name="Khanna P."/>
            <person name="Romanova D.Y."/>
            <person name="Williams P."/>
            <person name="Greenwood S.J."/>
            <person name="Moroz L.L."/>
            <person name="Walt D.R."/>
            <person name="Bodnar A.G."/>
        </authorList>
    </citation>
    <scope>NUCLEOTIDE SEQUENCE</scope>
    <source>
        <strain evidence="8">GMGI-L3</strain>
    </source>
</reference>
<dbReference type="PANTHER" id="PTHR24027">
    <property type="entry name" value="CADHERIN-23"/>
    <property type="match status" value="1"/>
</dbReference>
<feature type="region of interest" description="Disordered" evidence="6">
    <location>
        <begin position="368"/>
        <end position="389"/>
    </location>
</feature>
<dbReference type="CDD" id="cd11304">
    <property type="entry name" value="Cadherin_repeat"/>
    <property type="match status" value="1"/>
</dbReference>
<evidence type="ECO:0000256" key="5">
    <source>
        <dbReference type="PROSITE-ProRule" id="PRU00043"/>
    </source>
</evidence>
<evidence type="ECO:0000259" key="7">
    <source>
        <dbReference type="PROSITE" id="PS50268"/>
    </source>
</evidence>
<dbReference type="SMART" id="SM00112">
    <property type="entry name" value="CA"/>
    <property type="match status" value="1"/>
</dbReference>
<evidence type="ECO:0000256" key="2">
    <source>
        <dbReference type="ARBA" id="ARBA00022737"/>
    </source>
</evidence>
<dbReference type="Proteomes" id="UP000747542">
    <property type="component" value="Unassembled WGS sequence"/>
</dbReference>
<dbReference type="InterPro" id="IPR015919">
    <property type="entry name" value="Cadherin-like_sf"/>
</dbReference>
<dbReference type="PROSITE" id="PS00232">
    <property type="entry name" value="CADHERIN_1"/>
    <property type="match status" value="1"/>
</dbReference>
<dbReference type="PROSITE" id="PS50268">
    <property type="entry name" value="CADHERIN_2"/>
    <property type="match status" value="1"/>
</dbReference>